<keyword evidence="4" id="KW-1185">Reference proteome</keyword>
<name>A0A2J5HT51_9EURO</name>
<reference evidence="4" key="1">
    <citation type="submission" date="2017-12" db="EMBL/GenBank/DDBJ databases">
        <authorList>
            <consortium name="DOE Joint Genome Institute"/>
            <person name="Mondo S.J."/>
            <person name="Kjaerbolling I."/>
            <person name="Vesth T.C."/>
            <person name="Frisvad J.C."/>
            <person name="Nybo J.L."/>
            <person name="Theobald S."/>
            <person name="Kuo A."/>
            <person name="Bowyer P."/>
            <person name="Matsuda Y."/>
            <person name="Lyhne E.K."/>
            <person name="Kogle M.E."/>
            <person name="Clum A."/>
            <person name="Lipzen A."/>
            <person name="Salamov A."/>
            <person name="Ngan C.Y."/>
            <person name="Daum C."/>
            <person name="Chiniquy J."/>
            <person name="Barry K."/>
            <person name="LaButti K."/>
            <person name="Haridas S."/>
            <person name="Simmons B.A."/>
            <person name="Magnuson J.K."/>
            <person name="Mortensen U.H."/>
            <person name="Larsen T.O."/>
            <person name="Grigoriev I.V."/>
            <person name="Baker S.E."/>
            <person name="Andersen M.R."/>
            <person name="Nordberg H.P."/>
            <person name="Cantor M.N."/>
            <person name="Hua S.X."/>
        </authorList>
    </citation>
    <scope>NUCLEOTIDE SEQUENCE [LARGE SCALE GENOMIC DNA]</scope>
    <source>
        <strain evidence="4">IBT 19404</strain>
    </source>
</reference>
<dbReference type="OrthoDB" id="72441at2759"/>
<sequence length="1384" mass="156782">MDTPKIILCDNTAPFPRYSDSEDPSRVATNVSGASSSRWTRPSVRNSLRKRKYAKWQPRRLGLADDSDTDPRGPDPQESTETDTQLQISTDDSRSIQPLFPQQTTESLNVESTDFAPTPPQQGGAAAASARGYSSAIAVKTGSSHSELDILYENQRGWFFFGIPLYSHRSLLNLDPSAWVTHDMRYSPVNITDAQPPDPSWVWAWRTWYVDMSGDVDEQGWKYSFSFSSSAWHGTHPWFHSFVRRRRWVRLRTKRVADRRRRGRTGLEAAHMLNEDYFTIHSAQKTAKRASSSEPASRVTSAYFSQISTHEEEESPFEEICNIPTLLDALKAAVVDREKIDALNRFIDEGGEELYYLESKVPEIMSTFVFQISRWRFFNHLTRIIDDLSRQISKSESTVEAEKLQRKRNYLSKASKMMRHHLTGPEVFDPPDGAGSAEDLLDLTPRSESNSLLKRHSGSVRFKPINDGGEIKGIPEAAEVGREGHIYRYSSLTDSPLHYPLPSLTSPLILPSHPAFSCVDGRSPSFSMFARGCPRLGRLDLSAVLDSVAANPEEPLLFLYPRLSSTAWQQRRSISLRTAHSTPTERTSRSGGLVSRPPPRRSSFGSSKRRWIASDTAVDTNAVHSAKPSPQKSPAPTSAGGSGTETREGREGPDAKSLNTSEKKISKSGSSSRRRGGKIENKERKPPAFDAFSDFKIAPQLSPNELQNPRAHALRDNVPKKWLLGRERRMLRISASRNSAPSRRAPFKQLSVQDRRKLQWRLRMSSAQDERSPTDEWEQWLKFRDVLERQQQESRMWARKGTRQKELLVPEETVALLAGVTEIHTEENIWYVPVHNGCKVHVLHPAEGKGRHRKVVLSGSERVVELVGDRIMRAISLQERGDPLIDIRKPAVPVLPSRYHSSRRNEDVPLVRGVWDFQTATKNPIQLDLLLPMSEGLTTVREFAEHIDELVSSSPPPQTVEDSTSTKPVPHKQRVRDALLELFRREANQSLYSTAALNRAITHLLEHQYLGAVSTIFLRAEHVATVDTFNIILRALARRQDTRLLSYFMQLMGRMKIQPDSYTWLALFDCLISTKTRSSAFEYMLQKGYLAHPKAMRSALQLTIQDLLTVHLDSGKSVDSFVNTVITNHAGNWVSRSLVSQMLSVFVRRKDYTGLDRLLQICVEQGFEINNSATVNQIALMFRSRVFLALQRVYKCITGTPNFKRAWERLFLTAYKNRHYNVCRVLWRYACMDGDITVKMRRSVLVSLVRNVSLKRGEDLATAWNLSAGKVIVGLDLHLPNYPLRDPLLKIVPPEFHENPVSYLMSGYAAVGEDRQRQLAAANMMIQRDITVGPWYQPSKPLGLMLEAAVVLDKRLMSAPRPTSWLLQNAIHVPVELRKDAALP</sequence>
<evidence type="ECO:0000313" key="3">
    <source>
        <dbReference type="EMBL" id="PLN80440.1"/>
    </source>
</evidence>
<dbReference type="InterPro" id="IPR006614">
    <property type="entry name" value="Peroxin/Ferlin"/>
</dbReference>
<feature type="compositionally biased region" description="Basic and acidic residues" evidence="1">
    <location>
        <begin position="677"/>
        <end position="687"/>
    </location>
</feature>
<dbReference type="Gene3D" id="1.25.40.10">
    <property type="entry name" value="Tetratricopeptide repeat domain"/>
    <property type="match status" value="1"/>
</dbReference>
<feature type="region of interest" description="Disordered" evidence="1">
    <location>
        <begin position="574"/>
        <end position="690"/>
    </location>
</feature>
<dbReference type="InterPro" id="IPR011990">
    <property type="entry name" value="TPR-like_helical_dom_sf"/>
</dbReference>
<feature type="region of interest" description="Disordered" evidence="1">
    <location>
        <begin position="1"/>
        <end position="95"/>
    </location>
</feature>
<evidence type="ECO:0000313" key="4">
    <source>
        <dbReference type="Proteomes" id="UP000235023"/>
    </source>
</evidence>
<proteinExistence type="predicted"/>
<feature type="compositionally biased region" description="Polar residues" evidence="1">
    <location>
        <begin position="574"/>
        <end position="585"/>
    </location>
</feature>
<dbReference type="GO" id="GO:0016020">
    <property type="term" value="C:membrane"/>
    <property type="evidence" value="ECO:0007669"/>
    <property type="project" value="InterPro"/>
</dbReference>
<organism evidence="3 4">
    <name type="scientific">Aspergillus taichungensis</name>
    <dbReference type="NCBI Taxonomy" id="482145"/>
    <lineage>
        <taxon>Eukaryota</taxon>
        <taxon>Fungi</taxon>
        <taxon>Dikarya</taxon>
        <taxon>Ascomycota</taxon>
        <taxon>Pezizomycotina</taxon>
        <taxon>Eurotiomycetes</taxon>
        <taxon>Eurotiomycetidae</taxon>
        <taxon>Eurotiales</taxon>
        <taxon>Aspergillaceae</taxon>
        <taxon>Aspergillus</taxon>
        <taxon>Aspergillus subgen. Circumdati</taxon>
    </lineage>
</organism>
<dbReference type="Proteomes" id="UP000235023">
    <property type="component" value="Unassembled WGS sequence"/>
</dbReference>
<accession>A0A2J5HT51</accession>
<dbReference type="EMBL" id="KZ559547">
    <property type="protein sequence ID" value="PLN80440.1"/>
    <property type="molecule type" value="Genomic_DNA"/>
</dbReference>
<gene>
    <name evidence="3" type="ORF">BDW42DRAFT_186030</name>
</gene>
<feature type="domain" description="Peroxin/Ferlin" evidence="2">
    <location>
        <begin position="220"/>
        <end position="255"/>
    </location>
</feature>
<feature type="compositionally biased region" description="Low complexity" evidence="1">
    <location>
        <begin position="589"/>
        <end position="606"/>
    </location>
</feature>
<dbReference type="SMART" id="SM00694">
    <property type="entry name" value="DysFC"/>
    <property type="match status" value="1"/>
</dbReference>
<feature type="region of interest" description="Disordered" evidence="1">
    <location>
        <begin position="951"/>
        <end position="971"/>
    </location>
</feature>
<feature type="compositionally biased region" description="Polar residues" evidence="1">
    <location>
        <begin position="77"/>
        <end position="90"/>
    </location>
</feature>
<feature type="compositionally biased region" description="Basic and acidic residues" evidence="1">
    <location>
        <begin position="645"/>
        <end position="654"/>
    </location>
</feature>
<evidence type="ECO:0000259" key="2">
    <source>
        <dbReference type="SMART" id="SM00694"/>
    </source>
</evidence>
<protein>
    <recommendedName>
        <fullName evidence="2">Peroxin/Ferlin domain-containing protein</fullName>
    </recommendedName>
</protein>
<feature type="compositionally biased region" description="Low complexity" evidence="1">
    <location>
        <begin position="625"/>
        <end position="639"/>
    </location>
</feature>
<evidence type="ECO:0000256" key="1">
    <source>
        <dbReference type="SAM" id="MobiDB-lite"/>
    </source>
</evidence>
<feature type="compositionally biased region" description="Polar residues" evidence="1">
    <location>
        <begin position="27"/>
        <end position="46"/>
    </location>
</feature>
<feature type="compositionally biased region" description="Basic residues" evidence="1">
    <location>
        <begin position="47"/>
        <end position="58"/>
    </location>
</feature>